<feature type="compositionally biased region" description="Polar residues" evidence="1">
    <location>
        <begin position="134"/>
        <end position="145"/>
    </location>
</feature>
<comment type="caution">
    <text evidence="2">The sequence shown here is derived from an EMBL/GenBank/DDBJ whole genome shotgun (WGS) entry which is preliminary data.</text>
</comment>
<evidence type="ECO:0000313" key="2">
    <source>
        <dbReference type="EMBL" id="GBR76575.1"/>
    </source>
</evidence>
<protein>
    <recommendedName>
        <fullName evidence="4">Autotransporter domain-containing protein</fullName>
    </recommendedName>
</protein>
<evidence type="ECO:0008006" key="4">
    <source>
        <dbReference type="Google" id="ProtNLM"/>
    </source>
</evidence>
<dbReference type="EMBL" id="BGZO01000033">
    <property type="protein sequence ID" value="GBR76575.1"/>
    <property type="molecule type" value="Genomic_DNA"/>
</dbReference>
<evidence type="ECO:0000256" key="1">
    <source>
        <dbReference type="SAM" id="MobiDB-lite"/>
    </source>
</evidence>
<gene>
    <name evidence="2" type="ORF">NO2_1107</name>
</gene>
<reference evidence="2 3" key="1">
    <citation type="journal article" date="2019" name="ISME J.">
        <title>Genome analyses of uncultured TG2/ZB3 bacteria in 'Margulisbacteria' specifically attached to ectosymbiotic spirochetes of protists in the termite gut.</title>
        <authorList>
            <person name="Utami Y.D."/>
            <person name="Kuwahara H."/>
            <person name="Igai K."/>
            <person name="Murakami T."/>
            <person name="Sugaya K."/>
            <person name="Morikawa T."/>
            <person name="Nagura Y."/>
            <person name="Yuki M."/>
            <person name="Deevong P."/>
            <person name="Inoue T."/>
            <person name="Kihara K."/>
            <person name="Lo N."/>
            <person name="Yamada A."/>
            <person name="Ohkuma M."/>
            <person name="Hongoh Y."/>
        </authorList>
    </citation>
    <scope>NUCLEOTIDE SEQUENCE [LARGE SCALE GENOMIC DNA]</scope>
    <source>
        <strain evidence="2">NkOx7-02</strain>
    </source>
</reference>
<dbReference type="Proteomes" id="UP000275925">
    <property type="component" value="Unassembled WGS sequence"/>
</dbReference>
<organism evidence="2 3">
    <name type="scientific">Candidatus Termititenax persephonae</name>
    <dbReference type="NCBI Taxonomy" id="2218525"/>
    <lineage>
        <taxon>Bacteria</taxon>
        <taxon>Bacillati</taxon>
        <taxon>Candidatus Margulisiibacteriota</taxon>
        <taxon>Candidatus Termititenacia</taxon>
        <taxon>Candidatus Termititenacales</taxon>
        <taxon>Candidatus Termititenacaceae</taxon>
        <taxon>Candidatus Termititenax</taxon>
    </lineage>
</organism>
<proteinExistence type="predicted"/>
<keyword evidence="3" id="KW-1185">Reference proteome</keyword>
<accession>A0A388THY4</accession>
<feature type="compositionally biased region" description="Polar residues" evidence="1">
    <location>
        <begin position="61"/>
        <end position="76"/>
    </location>
</feature>
<feature type="region of interest" description="Disordered" evidence="1">
    <location>
        <begin position="50"/>
        <end position="145"/>
    </location>
</feature>
<dbReference type="AlphaFoldDB" id="A0A388THY4"/>
<evidence type="ECO:0000313" key="3">
    <source>
        <dbReference type="Proteomes" id="UP000275925"/>
    </source>
</evidence>
<name>A0A388THY4_9BACT</name>
<sequence>MPKIKQVNPAKIIGDNLTASETENSNIENISLSEPVEELTEDIISIISQEESGAASELKTDGTNADNTEIPKSTSMSEDDAAIVPPDQIDIAGGQELSENPPPPIAEESADNEQNQVVEEAGEFVNPPRIENLRNPQQSRTPAEQLQGKSVTFKVEAAFGGQSIGQVEESALSEYKPDEESIGRSIVLEMKNDPDNSYNIFTGAINKYKDNPETLDNLVSAVSAELRAAANNYEVSIYESRNIATGEIASSPQEIFRLWSSTEGEVSNTICGTIHGAVMQALNDCGIEAAVVNTVTGDANAMHYTLMYKVGEGQYIFNNYGNSVSVAAPNVLEAIKSVQKNNQTGDHSDGFVSICNDQGNMTEYALTDIAVFGAEVDKYSDIMQGLNPEQKECARGLYIATSGQLTQDLTDFAVTLGYTWDTKHGWINLEGGAQTNGESSMANESWSAGAKLHTFFQGELAGITFGVENRFIASNTNPTTGNSDENTYNHNIITLAEKLRLFAEKDIFNSDTAGRLTATVDSRLGIAVGIVPSNDEDKAGLNGGMGDIGLSFGGGLRYTNTFGGLIFGAHASARGLFNYNRNYTNESIFEFKFDNTGYQVAGGLSIGSSNQQGFVWNVGADTAYMQDANQSRFSASGVLGLGYLNPLGTSINGTLGVEYNERNLYGMFNEKTGKGFTTSAGISATLKNNITISADVLQDINLLGQNSSFSPTVKLGIDLSFW</sequence>